<accession>A0A0W0VGQ0</accession>
<evidence type="ECO:0000256" key="1">
    <source>
        <dbReference type="ARBA" id="ARBA00022801"/>
    </source>
</evidence>
<dbReference type="OrthoDB" id="9779853at2"/>
<protein>
    <submittedName>
        <fullName evidence="3">Lipolytic enzyme</fullName>
    </submittedName>
</protein>
<reference evidence="3 4" key="1">
    <citation type="submission" date="2015-11" db="EMBL/GenBank/DDBJ databases">
        <title>Genomic analysis of 38 Legionella species identifies large and diverse effector repertoires.</title>
        <authorList>
            <person name="Burstein D."/>
            <person name="Amaro F."/>
            <person name="Zusman T."/>
            <person name="Lifshitz Z."/>
            <person name="Cohen O."/>
            <person name="Gilbert J.A."/>
            <person name="Pupko T."/>
            <person name="Shuman H.A."/>
            <person name="Segal G."/>
        </authorList>
    </citation>
    <scope>NUCLEOTIDE SEQUENCE [LARGE SCALE GENOMIC DNA]</scope>
    <source>
        <strain evidence="3 4">ATCC 49751</strain>
    </source>
</reference>
<keyword evidence="4" id="KW-1185">Reference proteome</keyword>
<proteinExistence type="predicted"/>
<name>A0A0W0VGQ0_9GAMM</name>
<dbReference type="AlphaFoldDB" id="A0A0W0VGQ0"/>
<dbReference type="EMBL" id="LNYI01000051">
    <property type="protein sequence ID" value="KTD19349.1"/>
    <property type="molecule type" value="Genomic_DNA"/>
</dbReference>
<dbReference type="SUPFAM" id="SSF53474">
    <property type="entry name" value="alpha/beta-Hydrolases"/>
    <property type="match status" value="1"/>
</dbReference>
<organism evidence="3 4">
    <name type="scientific">Legionella lansingensis</name>
    <dbReference type="NCBI Taxonomy" id="45067"/>
    <lineage>
        <taxon>Bacteria</taxon>
        <taxon>Pseudomonadati</taxon>
        <taxon>Pseudomonadota</taxon>
        <taxon>Gammaproteobacteria</taxon>
        <taxon>Legionellales</taxon>
        <taxon>Legionellaceae</taxon>
        <taxon>Legionella</taxon>
    </lineage>
</organism>
<sequence length="285" mass="31270">MSKELLQKSFILIVLGALSLLGNMALALTKQVNNFISYSDSGHGQPLILIHAFPTDKQLWQLQQPLSEKFRVITLDLWGFGESARADGQAIAMADYADEVNQLMDQLNLDKAIIVGESMGGYITLAFLAKYPHKVKGLVLSNTQAIADSEETKAKRETIAVDVLEHGTMNFIKGFMPKALSSNAQEHLKEFLYSILARQEPTGLASALRGMALRPDTLPLLAKCKLPILIITGSEDSLISPQQSETMHLLATNSKLIVLADAGHLSNLEQPQQWNQAVIDMFAKS</sequence>
<evidence type="ECO:0000259" key="2">
    <source>
        <dbReference type="Pfam" id="PF00561"/>
    </source>
</evidence>
<dbReference type="GO" id="GO:0016787">
    <property type="term" value="F:hydrolase activity"/>
    <property type="evidence" value="ECO:0007669"/>
    <property type="project" value="UniProtKB-KW"/>
</dbReference>
<dbReference type="Pfam" id="PF00561">
    <property type="entry name" value="Abhydrolase_1"/>
    <property type="match status" value="1"/>
</dbReference>
<dbReference type="STRING" id="45067.Llan_2087"/>
<dbReference type="InterPro" id="IPR050266">
    <property type="entry name" value="AB_hydrolase_sf"/>
</dbReference>
<dbReference type="Gene3D" id="3.40.50.1820">
    <property type="entry name" value="alpha/beta hydrolase"/>
    <property type="match status" value="1"/>
</dbReference>
<dbReference type="Proteomes" id="UP000054869">
    <property type="component" value="Unassembled WGS sequence"/>
</dbReference>
<gene>
    <name evidence="3" type="primary">mhpC_3</name>
    <name evidence="3" type="ORF">Llan_2087</name>
</gene>
<dbReference type="InterPro" id="IPR029058">
    <property type="entry name" value="AB_hydrolase_fold"/>
</dbReference>
<dbReference type="InterPro" id="IPR000073">
    <property type="entry name" value="AB_hydrolase_1"/>
</dbReference>
<dbReference type="PRINTS" id="PR00111">
    <property type="entry name" value="ABHYDROLASE"/>
</dbReference>
<dbReference type="PATRIC" id="fig|45067.4.peg.2195"/>
<evidence type="ECO:0000313" key="4">
    <source>
        <dbReference type="Proteomes" id="UP000054869"/>
    </source>
</evidence>
<feature type="domain" description="AB hydrolase-1" evidence="2">
    <location>
        <begin position="46"/>
        <end position="166"/>
    </location>
</feature>
<keyword evidence="1" id="KW-0378">Hydrolase</keyword>
<comment type="caution">
    <text evidence="3">The sequence shown here is derived from an EMBL/GenBank/DDBJ whole genome shotgun (WGS) entry which is preliminary data.</text>
</comment>
<dbReference type="RefSeq" id="WP_028373852.1">
    <property type="nucleotide sequence ID" value="NZ_CAAAJD010000029.1"/>
</dbReference>
<dbReference type="GO" id="GO:0016020">
    <property type="term" value="C:membrane"/>
    <property type="evidence" value="ECO:0007669"/>
    <property type="project" value="TreeGrafter"/>
</dbReference>
<evidence type="ECO:0000313" key="3">
    <source>
        <dbReference type="EMBL" id="KTD19349.1"/>
    </source>
</evidence>
<dbReference type="eggNOG" id="COG0596">
    <property type="taxonomic scope" value="Bacteria"/>
</dbReference>
<dbReference type="PANTHER" id="PTHR43798:SF31">
    <property type="entry name" value="AB HYDROLASE SUPERFAMILY PROTEIN YCLE"/>
    <property type="match status" value="1"/>
</dbReference>
<dbReference type="PANTHER" id="PTHR43798">
    <property type="entry name" value="MONOACYLGLYCEROL LIPASE"/>
    <property type="match status" value="1"/>
</dbReference>